<dbReference type="Proteomes" id="UP000054007">
    <property type="component" value="Unassembled WGS sequence"/>
</dbReference>
<dbReference type="EMBL" id="KN880474">
    <property type="protein sequence ID" value="KIY70018.1"/>
    <property type="molecule type" value="Genomic_DNA"/>
</dbReference>
<protein>
    <submittedName>
        <fullName evidence="1">Uncharacterized protein</fullName>
    </submittedName>
</protein>
<proteinExistence type="predicted"/>
<evidence type="ECO:0000313" key="2">
    <source>
        <dbReference type="Proteomes" id="UP000054007"/>
    </source>
</evidence>
<evidence type="ECO:0000313" key="1">
    <source>
        <dbReference type="EMBL" id="KIY70018.1"/>
    </source>
</evidence>
<keyword evidence="2" id="KW-1185">Reference proteome</keyword>
<accession>A0A0D7BHI4</accession>
<dbReference type="AlphaFoldDB" id="A0A0D7BHI4"/>
<name>A0A0D7BHI4_9AGAR</name>
<gene>
    <name evidence="1" type="ORF">CYLTODRAFT_452046</name>
</gene>
<sequence length="290" mass="32986">MASQNLFNQLAVFPQEILDLIFEDLYLLETNSLGHPYFDSLNSASLLNRGSYEHARRLRFKLTTLTQTKGPGSSEYLLQLIRANPLIADDICFLFVQEKCLDGISAANQWAAQATTIYTDRTLGTLLRILPKLSALYLTGLNPAWVARPGWQGMGWRQKPRLPFNVVKVIEDNVAALQSGLVNIEHLRLQYLAVDTPSDFTSLLASYPNLRSLELMNIDIRKITDSDELTGQLEIITRMYEMQLLPLHTSRSEENLPYYYLPVGRLNIHVPELLVPFPQIQCLYFKAQSP</sequence>
<reference evidence="1 2" key="1">
    <citation type="journal article" date="2015" name="Fungal Genet. Biol.">
        <title>Evolution of novel wood decay mechanisms in Agaricales revealed by the genome sequences of Fistulina hepatica and Cylindrobasidium torrendii.</title>
        <authorList>
            <person name="Floudas D."/>
            <person name="Held B.W."/>
            <person name="Riley R."/>
            <person name="Nagy L.G."/>
            <person name="Koehler G."/>
            <person name="Ransdell A.S."/>
            <person name="Younus H."/>
            <person name="Chow J."/>
            <person name="Chiniquy J."/>
            <person name="Lipzen A."/>
            <person name="Tritt A."/>
            <person name="Sun H."/>
            <person name="Haridas S."/>
            <person name="LaButti K."/>
            <person name="Ohm R.A."/>
            <person name="Kues U."/>
            <person name="Blanchette R.A."/>
            <person name="Grigoriev I.V."/>
            <person name="Minto R.E."/>
            <person name="Hibbett D.S."/>
        </authorList>
    </citation>
    <scope>NUCLEOTIDE SEQUENCE [LARGE SCALE GENOMIC DNA]</scope>
    <source>
        <strain evidence="1 2">FP15055 ss-10</strain>
    </source>
</reference>
<organism evidence="1 2">
    <name type="scientific">Cylindrobasidium torrendii FP15055 ss-10</name>
    <dbReference type="NCBI Taxonomy" id="1314674"/>
    <lineage>
        <taxon>Eukaryota</taxon>
        <taxon>Fungi</taxon>
        <taxon>Dikarya</taxon>
        <taxon>Basidiomycota</taxon>
        <taxon>Agaricomycotina</taxon>
        <taxon>Agaricomycetes</taxon>
        <taxon>Agaricomycetidae</taxon>
        <taxon>Agaricales</taxon>
        <taxon>Marasmiineae</taxon>
        <taxon>Physalacriaceae</taxon>
        <taxon>Cylindrobasidium</taxon>
    </lineage>
</organism>